<name>A7S3F8_NEMVE</name>
<dbReference type="InterPro" id="IPR050818">
    <property type="entry name" value="KCNH_animal-type"/>
</dbReference>
<keyword evidence="6" id="KW-0631">Potassium channel</keyword>
<gene>
    <name evidence="15" type="ORF">NEMVEDRAFT_v1g103050</name>
</gene>
<evidence type="ECO:0000259" key="14">
    <source>
        <dbReference type="PROSITE" id="PS50042"/>
    </source>
</evidence>
<dbReference type="InterPro" id="IPR005821">
    <property type="entry name" value="Ion_trans_dom"/>
</dbReference>
<evidence type="ECO:0000256" key="10">
    <source>
        <dbReference type="ARBA" id="ARBA00023065"/>
    </source>
</evidence>
<keyword evidence="16" id="KW-1185">Reference proteome</keyword>
<keyword evidence="3" id="KW-1003">Cell membrane</keyword>
<evidence type="ECO:0000256" key="13">
    <source>
        <dbReference type="SAM" id="Phobius"/>
    </source>
</evidence>
<keyword evidence="4" id="KW-0633">Potassium transport</keyword>
<keyword evidence="8" id="KW-0630">Potassium</keyword>
<comment type="subcellular location">
    <subcellularLocation>
        <location evidence="1">Cell membrane</location>
        <topology evidence="1">Multi-pass membrane protein</topology>
    </subcellularLocation>
</comment>
<organism evidence="15 16">
    <name type="scientific">Nematostella vectensis</name>
    <name type="common">Starlet sea anemone</name>
    <dbReference type="NCBI Taxonomy" id="45351"/>
    <lineage>
        <taxon>Eukaryota</taxon>
        <taxon>Metazoa</taxon>
        <taxon>Cnidaria</taxon>
        <taxon>Anthozoa</taxon>
        <taxon>Hexacorallia</taxon>
        <taxon>Actiniaria</taxon>
        <taxon>Edwardsiidae</taxon>
        <taxon>Nematostella</taxon>
    </lineage>
</organism>
<evidence type="ECO:0000256" key="6">
    <source>
        <dbReference type="ARBA" id="ARBA00022826"/>
    </source>
</evidence>
<keyword evidence="5 13" id="KW-0812">Transmembrane</keyword>
<dbReference type="Gene3D" id="1.10.1200.260">
    <property type="match status" value="1"/>
</dbReference>
<evidence type="ECO:0000256" key="7">
    <source>
        <dbReference type="ARBA" id="ARBA00022882"/>
    </source>
</evidence>
<dbReference type="PRINTS" id="PR01463">
    <property type="entry name" value="EAGCHANLFMLY"/>
</dbReference>
<dbReference type="InterPro" id="IPR003938">
    <property type="entry name" value="K_chnl_volt-dep_EAG/ELK/ERG"/>
</dbReference>
<evidence type="ECO:0000313" key="16">
    <source>
        <dbReference type="Proteomes" id="UP000001593"/>
    </source>
</evidence>
<feature type="transmembrane region" description="Helical" evidence="13">
    <location>
        <begin position="185"/>
        <end position="207"/>
    </location>
</feature>
<dbReference type="PRINTS" id="PR01470">
    <property type="entry name" value="ERGCHANNEL"/>
</dbReference>
<protein>
    <recommendedName>
        <fullName evidence="14">Cyclic nucleotide-binding domain-containing protein</fullName>
    </recommendedName>
</protein>
<evidence type="ECO:0000256" key="12">
    <source>
        <dbReference type="ARBA" id="ARBA00023303"/>
    </source>
</evidence>
<dbReference type="InterPro" id="IPR003967">
    <property type="entry name" value="K_chnl_volt-dep_ERG"/>
</dbReference>
<reference evidence="15 16" key="1">
    <citation type="journal article" date="2007" name="Science">
        <title>Sea anemone genome reveals ancestral eumetazoan gene repertoire and genomic organization.</title>
        <authorList>
            <person name="Putnam N.H."/>
            <person name="Srivastava M."/>
            <person name="Hellsten U."/>
            <person name="Dirks B."/>
            <person name="Chapman J."/>
            <person name="Salamov A."/>
            <person name="Terry A."/>
            <person name="Shapiro H."/>
            <person name="Lindquist E."/>
            <person name="Kapitonov V.V."/>
            <person name="Jurka J."/>
            <person name="Genikhovich G."/>
            <person name="Grigoriev I.V."/>
            <person name="Lucas S.M."/>
            <person name="Steele R.E."/>
            <person name="Finnerty J.R."/>
            <person name="Technau U."/>
            <person name="Martindale M.Q."/>
            <person name="Rokhsar D.S."/>
        </authorList>
    </citation>
    <scope>NUCLEOTIDE SEQUENCE [LARGE SCALE GENOMIC DNA]</scope>
    <source>
        <strain evidence="16">CH2 X CH6</strain>
    </source>
</reference>
<evidence type="ECO:0000256" key="5">
    <source>
        <dbReference type="ARBA" id="ARBA00022692"/>
    </source>
</evidence>
<dbReference type="InParanoid" id="A7S3F8"/>
<evidence type="ECO:0000256" key="1">
    <source>
        <dbReference type="ARBA" id="ARBA00004651"/>
    </source>
</evidence>
<dbReference type="HOGENOM" id="CLU_005746_2_1_1"/>
<feature type="transmembrane region" description="Helical" evidence="13">
    <location>
        <begin position="83"/>
        <end position="103"/>
    </location>
</feature>
<dbReference type="PhylomeDB" id="A7S3F8"/>
<dbReference type="GO" id="GO:0005242">
    <property type="term" value="F:inward rectifier potassium channel activity"/>
    <property type="evidence" value="ECO:0000318"/>
    <property type="project" value="GO_Central"/>
</dbReference>
<dbReference type="OMA" id="CKIGIHY"/>
<dbReference type="eggNOG" id="KOG0498">
    <property type="taxonomic scope" value="Eukaryota"/>
</dbReference>
<dbReference type="GO" id="GO:0071805">
    <property type="term" value="P:potassium ion transmembrane transport"/>
    <property type="evidence" value="ECO:0000318"/>
    <property type="project" value="GO_Central"/>
</dbReference>
<dbReference type="Pfam" id="PF00520">
    <property type="entry name" value="Ion_trans"/>
    <property type="match status" value="1"/>
</dbReference>
<keyword evidence="10" id="KW-0406">Ion transport</keyword>
<feature type="transmembrane region" description="Helical" evidence="13">
    <location>
        <begin position="274"/>
        <end position="298"/>
    </location>
</feature>
<dbReference type="Gene3D" id="2.60.120.10">
    <property type="entry name" value="Jelly Rolls"/>
    <property type="match status" value="1"/>
</dbReference>
<dbReference type="GO" id="GO:0034702">
    <property type="term" value="C:monoatomic ion channel complex"/>
    <property type="evidence" value="ECO:0007669"/>
    <property type="project" value="UniProtKB-KW"/>
</dbReference>
<dbReference type="SUPFAM" id="SSF51206">
    <property type="entry name" value="cAMP-binding domain-like"/>
    <property type="match status" value="1"/>
</dbReference>
<dbReference type="EMBL" id="DS469573">
    <property type="protein sequence ID" value="EDO41718.1"/>
    <property type="molecule type" value="Genomic_DNA"/>
</dbReference>
<dbReference type="SUPFAM" id="SSF81324">
    <property type="entry name" value="Voltage-gated potassium channels"/>
    <property type="match status" value="1"/>
</dbReference>
<dbReference type="PROSITE" id="PS50042">
    <property type="entry name" value="CNMP_BINDING_3"/>
    <property type="match status" value="1"/>
</dbReference>
<evidence type="ECO:0000256" key="11">
    <source>
        <dbReference type="ARBA" id="ARBA00023136"/>
    </source>
</evidence>
<evidence type="ECO:0000256" key="9">
    <source>
        <dbReference type="ARBA" id="ARBA00022989"/>
    </source>
</evidence>
<dbReference type="AlphaFoldDB" id="A7S3F8"/>
<evidence type="ECO:0000256" key="8">
    <source>
        <dbReference type="ARBA" id="ARBA00022958"/>
    </source>
</evidence>
<feature type="domain" description="Cyclic nucleotide-binding" evidence="14">
    <location>
        <begin position="377"/>
        <end position="427"/>
    </location>
</feature>
<evidence type="ECO:0000256" key="2">
    <source>
        <dbReference type="ARBA" id="ARBA00022448"/>
    </source>
</evidence>
<keyword evidence="9 13" id="KW-1133">Transmembrane helix</keyword>
<dbReference type="GO" id="GO:0042391">
    <property type="term" value="P:regulation of membrane potential"/>
    <property type="evidence" value="ECO:0000318"/>
    <property type="project" value="GO_Central"/>
</dbReference>
<evidence type="ECO:0000256" key="3">
    <source>
        <dbReference type="ARBA" id="ARBA00022475"/>
    </source>
</evidence>
<feature type="transmembrane region" description="Helical" evidence="13">
    <location>
        <begin position="249"/>
        <end position="267"/>
    </location>
</feature>
<dbReference type="Proteomes" id="UP000001593">
    <property type="component" value="Unassembled WGS sequence"/>
</dbReference>
<sequence length="483" mass="56432">MAAFKRWRARYKRYKLQIPPQMRNRIILHYGLFKITWDWLIMVLVLYTAVEVPFVSAFIMSQADLNKRLKRKYDCSIILYPDAYPLLLVDTCIDVIFMLDIVLNFRTTYVKEGEVLITNPCKIGIHYLRSYFIVDFVAAIPWELLLDLNADENTTLFSLLKTARLLRLFRAARKLDRNYEYMTSLLFLMLMFFMLVAHWMACIWYMIGFSEQKHKQTSWLSILATESNKHFHPTDPWSGPYLPSRYLTSLYYVMTLCTTVGFGNVSANTDGERIFTICGMLLGAVMYAGIFGNVTAIIHGQYSSNFRYRKESMAINEFVRFYKIRNPLARRLREYSRHTWSQTKGTDMNRVLKKFPEGLQYEIRLHMHLTVLSNSFLFMDSESSCLRGISMRMRRQYHLPGHFIMYEGDEVDTLHLIKRGKIEIIVNGVCRGRLGKIDGDAYGTSLRQAGRRPKSVASLRAATCVDCHVIKIEELDDVMQSYP</sequence>
<keyword evidence="2" id="KW-0813">Transport</keyword>
<dbReference type="PANTHER" id="PTHR10217:SF548">
    <property type="entry name" value="GH12235P"/>
    <property type="match status" value="1"/>
</dbReference>
<proteinExistence type="predicted"/>
<feature type="non-terminal residue" evidence="15">
    <location>
        <position position="483"/>
    </location>
</feature>
<dbReference type="InterPro" id="IPR014710">
    <property type="entry name" value="RmlC-like_jellyroll"/>
</dbReference>
<dbReference type="InterPro" id="IPR018490">
    <property type="entry name" value="cNMP-bd_dom_sf"/>
</dbReference>
<accession>A7S3F8</accession>
<evidence type="ECO:0000313" key="15">
    <source>
        <dbReference type="EMBL" id="EDO41718.1"/>
    </source>
</evidence>
<feature type="transmembrane region" description="Helical" evidence="13">
    <location>
        <begin position="39"/>
        <end position="63"/>
    </location>
</feature>
<keyword evidence="7" id="KW-0851">Voltage-gated channel</keyword>
<keyword evidence="12" id="KW-0407">Ion channel</keyword>
<dbReference type="InterPro" id="IPR000595">
    <property type="entry name" value="cNMP-bd_dom"/>
</dbReference>
<dbReference type="GO" id="GO:0005886">
    <property type="term" value="C:plasma membrane"/>
    <property type="evidence" value="ECO:0000318"/>
    <property type="project" value="GO_Central"/>
</dbReference>
<keyword evidence="11 13" id="KW-0472">Membrane</keyword>
<evidence type="ECO:0000256" key="4">
    <source>
        <dbReference type="ARBA" id="ARBA00022538"/>
    </source>
</evidence>
<dbReference type="PANTHER" id="PTHR10217">
    <property type="entry name" value="VOLTAGE AND LIGAND GATED POTASSIUM CHANNEL"/>
    <property type="match status" value="1"/>
</dbReference>
<dbReference type="Gene3D" id="1.10.287.70">
    <property type="match status" value="1"/>
</dbReference>